<evidence type="ECO:0000313" key="4">
    <source>
        <dbReference type="Proteomes" id="UP000177594"/>
    </source>
</evidence>
<dbReference type="EMBL" id="MGIZ01000021">
    <property type="protein sequence ID" value="OGM99358.1"/>
    <property type="molecule type" value="Genomic_DNA"/>
</dbReference>
<dbReference type="AlphaFoldDB" id="A0A1F8EH14"/>
<sequence>MSFTVLLSPKAAKDLNKLERQVLSKIDKALLGLAKNPHPHGVKVLQDKNLPQYRIRIGDYRILYDVYVKDRAVYILKIGHRKDIYR</sequence>
<dbReference type="Proteomes" id="UP000177594">
    <property type="component" value="Unassembled WGS sequence"/>
</dbReference>
<dbReference type="InterPro" id="IPR007712">
    <property type="entry name" value="RelE/ParE_toxin"/>
</dbReference>
<dbReference type="Gene3D" id="3.30.2310.20">
    <property type="entry name" value="RelE-like"/>
    <property type="match status" value="1"/>
</dbReference>
<dbReference type="PANTHER" id="PTHR35601">
    <property type="entry name" value="TOXIN RELE"/>
    <property type="match status" value="1"/>
</dbReference>
<evidence type="ECO:0000313" key="3">
    <source>
        <dbReference type="EMBL" id="OGM99358.1"/>
    </source>
</evidence>
<comment type="similarity">
    <text evidence="1">Belongs to the RelE toxin family.</text>
</comment>
<gene>
    <name evidence="3" type="ORF">A2817_01620</name>
</gene>
<dbReference type="InterPro" id="IPR035093">
    <property type="entry name" value="RelE/ParE_toxin_dom_sf"/>
</dbReference>
<keyword evidence="2" id="KW-1277">Toxin-antitoxin system</keyword>
<dbReference type="SUPFAM" id="SSF143011">
    <property type="entry name" value="RelE-like"/>
    <property type="match status" value="1"/>
</dbReference>
<evidence type="ECO:0000256" key="2">
    <source>
        <dbReference type="ARBA" id="ARBA00022649"/>
    </source>
</evidence>
<dbReference type="Pfam" id="PF05016">
    <property type="entry name" value="ParE_toxin"/>
    <property type="match status" value="1"/>
</dbReference>
<accession>A0A1F8EH14</accession>
<proteinExistence type="inferred from homology"/>
<comment type="caution">
    <text evidence="3">The sequence shown here is derived from an EMBL/GenBank/DDBJ whole genome shotgun (WGS) entry which is preliminary data.</text>
</comment>
<protein>
    <recommendedName>
        <fullName evidence="5">Addiction module toxin RelE</fullName>
    </recommendedName>
</protein>
<organism evidence="3 4">
    <name type="scientific">Candidatus Yanofskybacteria bacterium RIFCSPHIGHO2_01_FULL_39_8b</name>
    <dbReference type="NCBI Taxonomy" id="1802659"/>
    <lineage>
        <taxon>Bacteria</taxon>
        <taxon>Candidatus Yanofskyibacteriota</taxon>
    </lineage>
</organism>
<name>A0A1F8EH14_9BACT</name>
<evidence type="ECO:0008006" key="5">
    <source>
        <dbReference type="Google" id="ProtNLM"/>
    </source>
</evidence>
<reference evidence="3 4" key="1">
    <citation type="journal article" date="2016" name="Nat. Commun.">
        <title>Thousands of microbial genomes shed light on interconnected biogeochemical processes in an aquifer system.</title>
        <authorList>
            <person name="Anantharaman K."/>
            <person name="Brown C.T."/>
            <person name="Hug L.A."/>
            <person name="Sharon I."/>
            <person name="Castelle C.J."/>
            <person name="Probst A.J."/>
            <person name="Thomas B.C."/>
            <person name="Singh A."/>
            <person name="Wilkins M.J."/>
            <person name="Karaoz U."/>
            <person name="Brodie E.L."/>
            <person name="Williams K.H."/>
            <person name="Hubbard S.S."/>
            <person name="Banfield J.F."/>
        </authorList>
    </citation>
    <scope>NUCLEOTIDE SEQUENCE [LARGE SCALE GENOMIC DNA]</scope>
</reference>
<evidence type="ECO:0000256" key="1">
    <source>
        <dbReference type="ARBA" id="ARBA00006226"/>
    </source>
</evidence>
<dbReference type="PANTHER" id="PTHR35601:SF1">
    <property type="entry name" value="TOXIN RELE"/>
    <property type="match status" value="1"/>
</dbReference>